<evidence type="ECO:0000259" key="10">
    <source>
        <dbReference type="Pfam" id="PF00955"/>
    </source>
</evidence>
<feature type="compositionally biased region" description="Basic and acidic residues" evidence="9">
    <location>
        <begin position="141"/>
        <end position="151"/>
    </location>
</feature>
<evidence type="ECO:0000256" key="1">
    <source>
        <dbReference type="ARBA" id="ARBA00004651"/>
    </source>
</evidence>
<dbReference type="InterPro" id="IPR011531">
    <property type="entry name" value="HCO3_transpt-like_TM_dom"/>
</dbReference>
<dbReference type="PANTHER" id="PTHR11453">
    <property type="entry name" value="ANION EXCHANGE PROTEIN"/>
    <property type="match status" value="1"/>
</dbReference>
<accession>A0A1I8FR82</accession>
<dbReference type="GO" id="GO:0005452">
    <property type="term" value="F:solute:inorganic anion antiporter activity"/>
    <property type="evidence" value="ECO:0007669"/>
    <property type="project" value="InterPro"/>
</dbReference>
<dbReference type="InterPro" id="IPR016152">
    <property type="entry name" value="PTrfase/Anion_transptr"/>
</dbReference>
<evidence type="ECO:0000256" key="3">
    <source>
        <dbReference type="ARBA" id="ARBA00022448"/>
    </source>
</evidence>
<dbReference type="WBParaSite" id="maker-unitig_43399-snap-gene-0.2-mRNA-1">
    <property type="protein sequence ID" value="maker-unitig_43399-snap-gene-0.2-mRNA-1"/>
    <property type="gene ID" value="maker-unitig_43399-snap-gene-0.2"/>
</dbReference>
<dbReference type="PANTHER" id="PTHR11453:SF82">
    <property type="entry name" value="BORON TRANSPORTER 1"/>
    <property type="match status" value="1"/>
</dbReference>
<keyword evidence="3" id="KW-0813">Transport</keyword>
<keyword evidence="4" id="KW-1003">Cell membrane</keyword>
<dbReference type="GO" id="GO:0050801">
    <property type="term" value="P:monoatomic ion homeostasis"/>
    <property type="evidence" value="ECO:0007669"/>
    <property type="project" value="TreeGrafter"/>
</dbReference>
<dbReference type="Pfam" id="PF00955">
    <property type="entry name" value="HCO3_cotransp"/>
    <property type="match status" value="1"/>
</dbReference>
<feature type="region of interest" description="Disordered" evidence="9">
    <location>
        <begin position="243"/>
        <end position="269"/>
    </location>
</feature>
<keyword evidence="7" id="KW-0406">Ion transport</keyword>
<evidence type="ECO:0000256" key="2">
    <source>
        <dbReference type="ARBA" id="ARBA00010993"/>
    </source>
</evidence>
<dbReference type="GO" id="GO:0006820">
    <property type="term" value="P:monoatomic anion transport"/>
    <property type="evidence" value="ECO:0007669"/>
    <property type="project" value="InterPro"/>
</dbReference>
<feature type="domain" description="Bicarbonate transporter-like transmembrane" evidence="10">
    <location>
        <begin position="385"/>
        <end position="461"/>
    </location>
</feature>
<evidence type="ECO:0000256" key="6">
    <source>
        <dbReference type="ARBA" id="ARBA00022989"/>
    </source>
</evidence>
<evidence type="ECO:0000313" key="11">
    <source>
        <dbReference type="Proteomes" id="UP000095280"/>
    </source>
</evidence>
<evidence type="ECO:0000256" key="5">
    <source>
        <dbReference type="ARBA" id="ARBA00022692"/>
    </source>
</evidence>
<feature type="region of interest" description="Disordered" evidence="9">
    <location>
        <begin position="100"/>
        <end position="161"/>
    </location>
</feature>
<evidence type="ECO:0000256" key="9">
    <source>
        <dbReference type="SAM" id="MobiDB-lite"/>
    </source>
</evidence>
<keyword evidence="6" id="KW-1133">Transmembrane helix</keyword>
<reference evidence="12" key="1">
    <citation type="submission" date="2016-11" db="UniProtKB">
        <authorList>
            <consortium name="WormBaseParasite"/>
        </authorList>
    </citation>
    <scope>IDENTIFICATION</scope>
</reference>
<keyword evidence="8" id="KW-0472">Membrane</keyword>
<protein>
    <submittedName>
        <fullName evidence="12">HCO3_cotransp domain-containing protein</fullName>
    </submittedName>
</protein>
<dbReference type="Gene3D" id="3.40.930.10">
    <property type="entry name" value="Mannitol-specific EII, Chain A"/>
    <property type="match status" value="2"/>
</dbReference>
<keyword evidence="11" id="KW-1185">Reference proteome</keyword>
<evidence type="ECO:0000256" key="4">
    <source>
        <dbReference type="ARBA" id="ARBA00022475"/>
    </source>
</evidence>
<sequence length="461" mass="52269">PSRVRSRPAGQGGLLRGHLRQPLFCQLDQLNSRCRARTAWSLTQVWRKSFADKIRRELEVTGNRWSVPYVPVLSLFSVMEARRQLDSGLTLLMKVDSDDGPAAAGRTEVHRRGGRSQPGHPDWARTPLRRSSGCCSPAHQLRREKDEENAGRKTNKKYRKEGAQRCGGLPIMVGAVQTLRAPVSVFVRLEQPLKDEPLMEIDLPIRFLYLLLRSEAQRPVGPRGAHRWCGRVPEVLQHPAPIGCSLTDRIPPPMEKPNTEHRPRGIRRSRRSRRWWSTARLRGFQRTGRLFGGLVQDVKRRAPLVQKRLPGRADHPQTIGSFSSSTLPASPHHHLRCMLSDATNGLPWRHGEHTLRPHLRRLIRFVCWTTAHHSGIYGTGAGFLKTIVFKMCDRYHWTTCHSAGGSACGRLSLLLVTVALDLSYLVKYITRFTEESFALLIAVIFVYEALAKLFKISSDYP</sequence>
<dbReference type="AlphaFoldDB" id="A0A1I8FR82"/>
<evidence type="ECO:0000256" key="8">
    <source>
        <dbReference type="ARBA" id="ARBA00023136"/>
    </source>
</evidence>
<dbReference type="InterPro" id="IPR003020">
    <property type="entry name" value="HCO3_transpt_euk"/>
</dbReference>
<proteinExistence type="inferred from homology"/>
<name>A0A1I8FR82_9PLAT</name>
<dbReference type="SUPFAM" id="SSF55804">
    <property type="entry name" value="Phoshotransferase/anion transport protein"/>
    <property type="match status" value="1"/>
</dbReference>
<comment type="similarity">
    <text evidence="2">Belongs to the anion exchanger (TC 2.A.31) family.</text>
</comment>
<organism evidence="11 12">
    <name type="scientific">Macrostomum lignano</name>
    <dbReference type="NCBI Taxonomy" id="282301"/>
    <lineage>
        <taxon>Eukaryota</taxon>
        <taxon>Metazoa</taxon>
        <taxon>Spiralia</taxon>
        <taxon>Lophotrochozoa</taxon>
        <taxon>Platyhelminthes</taxon>
        <taxon>Rhabditophora</taxon>
        <taxon>Macrostomorpha</taxon>
        <taxon>Macrostomida</taxon>
        <taxon>Macrostomidae</taxon>
        <taxon>Macrostomum</taxon>
    </lineage>
</organism>
<keyword evidence="5" id="KW-0812">Transmembrane</keyword>
<evidence type="ECO:0000256" key="7">
    <source>
        <dbReference type="ARBA" id="ARBA00023065"/>
    </source>
</evidence>
<comment type="subcellular location">
    <subcellularLocation>
        <location evidence="1">Cell membrane</location>
        <topology evidence="1">Multi-pass membrane protein</topology>
    </subcellularLocation>
</comment>
<dbReference type="GO" id="GO:0005886">
    <property type="term" value="C:plasma membrane"/>
    <property type="evidence" value="ECO:0007669"/>
    <property type="project" value="UniProtKB-SubCell"/>
</dbReference>
<evidence type="ECO:0000313" key="12">
    <source>
        <dbReference type="WBParaSite" id="maker-unitig_43399-snap-gene-0.2-mRNA-1"/>
    </source>
</evidence>
<dbReference type="Proteomes" id="UP000095280">
    <property type="component" value="Unplaced"/>
</dbReference>